<feature type="transmembrane region" description="Helical" evidence="11">
    <location>
        <begin position="96"/>
        <end position="113"/>
    </location>
</feature>
<dbReference type="GO" id="GO:0015031">
    <property type="term" value="P:protein transport"/>
    <property type="evidence" value="ECO:0007669"/>
    <property type="project" value="UniProtKB-KW"/>
</dbReference>
<evidence type="ECO:0000256" key="5">
    <source>
        <dbReference type="ARBA" id="ARBA00022824"/>
    </source>
</evidence>
<comment type="similarity">
    <text evidence="2">Belongs to the ERD2 family.</text>
</comment>
<comment type="subcellular location">
    <subcellularLocation>
        <location evidence="1">Endoplasmic reticulum membrane</location>
        <topology evidence="1">Multi-pass membrane protein</topology>
    </subcellularLocation>
</comment>
<evidence type="ECO:0000313" key="13">
    <source>
        <dbReference type="Proteomes" id="UP001177140"/>
    </source>
</evidence>
<gene>
    <name evidence="12" type="ORF">MKW94_002976</name>
</gene>
<evidence type="ECO:0000256" key="8">
    <source>
        <dbReference type="ARBA" id="ARBA00022989"/>
    </source>
</evidence>
<evidence type="ECO:0000256" key="11">
    <source>
        <dbReference type="SAM" id="Phobius"/>
    </source>
</evidence>
<dbReference type="Proteomes" id="UP001177140">
    <property type="component" value="Unassembled WGS sequence"/>
</dbReference>
<organism evidence="12 13">
    <name type="scientific">Papaver nudicaule</name>
    <name type="common">Iceland poppy</name>
    <dbReference type="NCBI Taxonomy" id="74823"/>
    <lineage>
        <taxon>Eukaryota</taxon>
        <taxon>Viridiplantae</taxon>
        <taxon>Streptophyta</taxon>
        <taxon>Embryophyta</taxon>
        <taxon>Tracheophyta</taxon>
        <taxon>Spermatophyta</taxon>
        <taxon>Magnoliopsida</taxon>
        <taxon>Ranunculales</taxon>
        <taxon>Papaveraceae</taxon>
        <taxon>Papaveroideae</taxon>
        <taxon>Papaver</taxon>
    </lineage>
</organism>
<dbReference type="GO" id="GO:0046923">
    <property type="term" value="F:ER retention sequence binding"/>
    <property type="evidence" value="ECO:0007669"/>
    <property type="project" value="InterPro"/>
</dbReference>
<dbReference type="PANTHER" id="PTHR10585">
    <property type="entry name" value="ER LUMEN PROTEIN RETAINING RECEPTOR"/>
    <property type="match status" value="1"/>
</dbReference>
<keyword evidence="7" id="KW-0653">Protein transport</keyword>
<evidence type="ECO:0000256" key="4">
    <source>
        <dbReference type="ARBA" id="ARBA00022692"/>
    </source>
</evidence>
<evidence type="ECO:0000256" key="2">
    <source>
        <dbReference type="ARBA" id="ARBA00010120"/>
    </source>
</evidence>
<evidence type="ECO:0000313" key="12">
    <source>
        <dbReference type="EMBL" id="MCL7024479.1"/>
    </source>
</evidence>
<dbReference type="Pfam" id="PF00810">
    <property type="entry name" value="ER_lumen_recept"/>
    <property type="match status" value="1"/>
</dbReference>
<accession>A0AA41RUA6</accession>
<keyword evidence="13" id="KW-1185">Reference proteome</keyword>
<evidence type="ECO:0000256" key="7">
    <source>
        <dbReference type="ARBA" id="ARBA00022927"/>
    </source>
</evidence>
<keyword evidence="6" id="KW-0931">ER-Golgi transport</keyword>
<comment type="caution">
    <text evidence="12">The sequence shown here is derived from an EMBL/GenBank/DDBJ whole genome shotgun (WGS) entry which is preliminary data.</text>
</comment>
<keyword evidence="5" id="KW-0256">Endoplasmic reticulum</keyword>
<keyword evidence="3" id="KW-0813">Transport</keyword>
<keyword evidence="8 11" id="KW-1133">Transmembrane helix</keyword>
<dbReference type="PRINTS" id="PR00660">
    <property type="entry name" value="ERLUMENR"/>
</dbReference>
<evidence type="ECO:0000256" key="1">
    <source>
        <dbReference type="ARBA" id="ARBA00004477"/>
    </source>
</evidence>
<keyword evidence="10" id="KW-0675">Receptor</keyword>
<dbReference type="GO" id="GO:0016192">
    <property type="term" value="P:vesicle-mediated transport"/>
    <property type="evidence" value="ECO:0007669"/>
    <property type="project" value="UniProtKB-KW"/>
</dbReference>
<name>A0AA41RUA6_PAPNU</name>
<dbReference type="GO" id="GO:0005789">
    <property type="term" value="C:endoplasmic reticulum membrane"/>
    <property type="evidence" value="ECO:0007669"/>
    <property type="project" value="UniProtKB-SubCell"/>
</dbReference>
<evidence type="ECO:0000256" key="3">
    <source>
        <dbReference type="ARBA" id="ARBA00022448"/>
    </source>
</evidence>
<dbReference type="EMBL" id="JAJJMA010035097">
    <property type="protein sequence ID" value="MCL7024479.1"/>
    <property type="molecule type" value="Genomic_DNA"/>
</dbReference>
<feature type="transmembrane region" description="Helical" evidence="11">
    <location>
        <begin position="144"/>
        <end position="172"/>
    </location>
</feature>
<feature type="transmembrane region" description="Helical" evidence="11">
    <location>
        <begin position="63"/>
        <end position="84"/>
    </location>
</feature>
<feature type="transmembrane region" description="Helical" evidence="11">
    <location>
        <begin position="192"/>
        <end position="207"/>
    </location>
</feature>
<sequence length="208" mass="23995">MSLLVLILITIYVRLNPFSFVLIFRVFVKIHGSGLSSKSQELTTLFLSVRFYCSFVMKGDIHTVLDFMTLVPTAWVIYMIRFKLKSTYIDELDNFKIYYLVIPCAILSIFIHPSNRMCWALSVFLESISVLPQLHLMQNAKVQILLYSFSIYNTLRFALGIARFLGCAHWIIQDGNCFYYSSNLGRKMVHEGMIICGVVQALIFVIFV</sequence>
<keyword evidence="9 11" id="KW-0472">Membrane</keyword>
<dbReference type="GO" id="GO:0006621">
    <property type="term" value="P:protein retention in ER lumen"/>
    <property type="evidence" value="ECO:0007669"/>
    <property type="project" value="InterPro"/>
</dbReference>
<proteinExistence type="inferred from homology"/>
<keyword evidence="4 11" id="KW-0812">Transmembrane</keyword>
<dbReference type="AlphaFoldDB" id="A0AA41RUA6"/>
<reference evidence="12" key="1">
    <citation type="submission" date="2022-03" db="EMBL/GenBank/DDBJ databases">
        <title>A functionally conserved STORR gene fusion in Papaver species that diverged 16.8 million years ago.</title>
        <authorList>
            <person name="Catania T."/>
        </authorList>
    </citation>
    <scope>NUCLEOTIDE SEQUENCE</scope>
    <source>
        <strain evidence="12">S-191538</strain>
    </source>
</reference>
<dbReference type="InterPro" id="IPR000133">
    <property type="entry name" value="ER_ret_rcpt"/>
</dbReference>
<evidence type="ECO:0000256" key="6">
    <source>
        <dbReference type="ARBA" id="ARBA00022892"/>
    </source>
</evidence>
<protein>
    <submittedName>
        <fullName evidence="12">Uncharacterized protein</fullName>
    </submittedName>
</protein>
<feature type="transmembrane region" description="Helical" evidence="11">
    <location>
        <begin position="6"/>
        <end position="28"/>
    </location>
</feature>
<evidence type="ECO:0000256" key="10">
    <source>
        <dbReference type="ARBA" id="ARBA00023170"/>
    </source>
</evidence>
<evidence type="ECO:0000256" key="9">
    <source>
        <dbReference type="ARBA" id="ARBA00023136"/>
    </source>
</evidence>